<accession>A0ABQ1WIC8</accession>
<comment type="caution">
    <text evidence="1">The sequence shown here is derived from an EMBL/GenBank/DDBJ whole genome shotgun (WGS) entry which is preliminary data.</text>
</comment>
<protein>
    <submittedName>
        <fullName evidence="1">Uncharacterized protein</fullName>
    </submittedName>
</protein>
<organism evidence="1 2">
    <name type="scientific">Hymenobacter glacieicola</name>
    <dbReference type="NCBI Taxonomy" id="1562124"/>
    <lineage>
        <taxon>Bacteria</taxon>
        <taxon>Pseudomonadati</taxon>
        <taxon>Bacteroidota</taxon>
        <taxon>Cytophagia</taxon>
        <taxon>Cytophagales</taxon>
        <taxon>Hymenobacteraceae</taxon>
        <taxon>Hymenobacter</taxon>
    </lineage>
</organism>
<proteinExistence type="predicted"/>
<keyword evidence="2" id="KW-1185">Reference proteome</keyword>
<evidence type="ECO:0000313" key="2">
    <source>
        <dbReference type="Proteomes" id="UP000601361"/>
    </source>
</evidence>
<gene>
    <name evidence="1" type="ORF">GCM10011378_04450</name>
</gene>
<sequence length="513" mass="60466">MDELVTLVKIVTDRRLAVLPFLDFSARNGSNKDLQLVRLLEADPNVTQNKLVKSLYGGAEEKNQTAFRKLKSRVQQKLLNHLYFLDHTDVRHIVSRRHEQHCLGLLHQAKILSGESEYKLAERLYRKALTVACEAELTQYAVVCARMLRILYAETRNQPRFKAMSKKLAELQKLLALEDEAEELYYEMKVFLQHKVRWRQGLLKQLPAQLERLEALHKKAKSYNTFHYLYVTKMSQEELSGNYEEIIRLTAATEKARKQGKINEMRFDKRFNNYMSVYAHLQTRQAKKGLVLAEEYFKDFHYSSGNWFYYLETYLLLAMHAGQYGQAYELLQQARKNPYHRKQRSAAQQRWELYEAYLQFIRPEPSPLKMRHFTQFVQTVPDYSRDKQGYNVAILILQFLYFLRRRDIEGLLARLEGLRKYEQRHLRDPATLRSQLFFRMLLMTVKENFALETCQKKAAPLLERLKAAPQPGEAFGEIEIIPYEDLWELTLGILKQLAADQTAAEHADRSRVL</sequence>
<evidence type="ECO:0000313" key="1">
    <source>
        <dbReference type="EMBL" id="GGG30956.1"/>
    </source>
</evidence>
<dbReference type="Proteomes" id="UP000601361">
    <property type="component" value="Unassembled WGS sequence"/>
</dbReference>
<reference evidence="2" key="1">
    <citation type="journal article" date="2019" name="Int. J. Syst. Evol. Microbiol.">
        <title>The Global Catalogue of Microorganisms (GCM) 10K type strain sequencing project: providing services to taxonomists for standard genome sequencing and annotation.</title>
        <authorList>
            <consortium name="The Broad Institute Genomics Platform"/>
            <consortium name="The Broad Institute Genome Sequencing Center for Infectious Disease"/>
            <person name="Wu L."/>
            <person name="Ma J."/>
        </authorList>
    </citation>
    <scope>NUCLEOTIDE SEQUENCE [LARGE SCALE GENOMIC DNA]</scope>
    <source>
        <strain evidence="2">CGMCC 1.12990</strain>
    </source>
</reference>
<dbReference type="EMBL" id="BMGS01000001">
    <property type="protein sequence ID" value="GGG30956.1"/>
    <property type="molecule type" value="Genomic_DNA"/>
</dbReference>
<name>A0ABQ1WIC8_9BACT</name>